<sequence length="88" mass="9871">MRTRSFFPGIDDLHALHFLLALVSPVHLEDLGIAVDEFPDPPMGHMYSAWFAMASLERDGLAVGAGRPFHEEHSRAHRIDPGRHIFLA</sequence>
<name>A0A0S4LRW3_9BACT</name>
<evidence type="ECO:0000313" key="2">
    <source>
        <dbReference type="Proteomes" id="UP000198736"/>
    </source>
</evidence>
<dbReference type="EMBL" id="CZPZ01000032">
    <property type="protein sequence ID" value="CUS38699.1"/>
    <property type="molecule type" value="Genomic_DNA"/>
</dbReference>
<protein>
    <submittedName>
        <fullName evidence="1">Uncharacterized protein</fullName>
    </submittedName>
</protein>
<dbReference type="AlphaFoldDB" id="A0A0S4LRW3"/>
<organism evidence="1 2">
    <name type="scientific">Candidatus Nitrospira nitrificans</name>
    <dbReference type="NCBI Taxonomy" id="1742973"/>
    <lineage>
        <taxon>Bacteria</taxon>
        <taxon>Pseudomonadati</taxon>
        <taxon>Nitrospirota</taxon>
        <taxon>Nitrospiria</taxon>
        <taxon>Nitrospirales</taxon>
        <taxon>Nitrospiraceae</taxon>
        <taxon>Nitrospira</taxon>
    </lineage>
</organism>
<reference evidence="2" key="1">
    <citation type="submission" date="2015-10" db="EMBL/GenBank/DDBJ databases">
        <authorList>
            <person name="Luecker S."/>
            <person name="Luecker S."/>
        </authorList>
    </citation>
    <scope>NUCLEOTIDE SEQUENCE [LARGE SCALE GENOMIC DNA]</scope>
</reference>
<accession>A0A0S4LRW3</accession>
<keyword evidence="2" id="KW-1185">Reference proteome</keyword>
<dbReference type="Proteomes" id="UP000198736">
    <property type="component" value="Unassembled WGS sequence"/>
</dbReference>
<gene>
    <name evidence="1" type="ORF">COMA2_50224</name>
</gene>
<evidence type="ECO:0000313" key="1">
    <source>
        <dbReference type="EMBL" id="CUS38699.1"/>
    </source>
</evidence>
<proteinExistence type="predicted"/>